<dbReference type="STRING" id="1560234.SP90_02310"/>
<keyword evidence="2" id="KW-1185">Reference proteome</keyword>
<dbReference type="EMBL" id="JXMS01000003">
    <property type="protein sequence ID" value="OBQ56181.1"/>
    <property type="molecule type" value="Genomic_DNA"/>
</dbReference>
<name>A0A1B7XL00_9BACT</name>
<gene>
    <name evidence="1" type="ORF">SP90_02310</name>
</gene>
<dbReference type="AlphaFoldDB" id="A0A1B7XL00"/>
<proteinExistence type="predicted"/>
<comment type="caution">
    <text evidence="1">The sequence shown here is derived from an EMBL/GenBank/DDBJ whole genome shotgun (WGS) entry which is preliminary data.</text>
</comment>
<dbReference type="OrthoDB" id="5470789at2"/>
<organism evidence="1 2">
    <name type="scientific">Halodesulfovibrio spirochaetisodalis</name>
    <dbReference type="NCBI Taxonomy" id="1560234"/>
    <lineage>
        <taxon>Bacteria</taxon>
        <taxon>Pseudomonadati</taxon>
        <taxon>Thermodesulfobacteriota</taxon>
        <taxon>Desulfovibrionia</taxon>
        <taxon>Desulfovibrionales</taxon>
        <taxon>Desulfovibrionaceae</taxon>
        <taxon>Halodesulfovibrio</taxon>
    </lineage>
</organism>
<accession>A0A1B7XL00</accession>
<dbReference type="PATRIC" id="fig|1560234.3.peg.1913"/>
<evidence type="ECO:0000313" key="2">
    <source>
        <dbReference type="Proteomes" id="UP000091979"/>
    </source>
</evidence>
<dbReference type="RefSeq" id="WP_066852151.1">
    <property type="nucleotide sequence ID" value="NZ_JXMS01000003.1"/>
</dbReference>
<evidence type="ECO:0000313" key="1">
    <source>
        <dbReference type="EMBL" id="OBQ56181.1"/>
    </source>
</evidence>
<reference evidence="1 2" key="1">
    <citation type="submission" date="2015-01" db="EMBL/GenBank/DDBJ databases">
        <title>Desulfovibrio sp. JC271 draft genome sequence.</title>
        <authorList>
            <person name="Shivani Y."/>
            <person name="Subhash Y."/>
            <person name="Sasikala C."/>
            <person name="Ramana C.V."/>
        </authorList>
    </citation>
    <scope>NUCLEOTIDE SEQUENCE [LARGE SCALE GENOMIC DNA]</scope>
    <source>
        <strain evidence="1 2">JC271</strain>
    </source>
</reference>
<sequence length="176" mass="19945">MADYLGQTTDIILGQEFLTWLWFRSEVTSGNFTSKEGRPYNLYVEQRVSVQGGEGETLETATVSGSTSELKEARLGLSMGKKVTRALIRIEQDTEAWQLTLKAEDFSLGSLKTPKVEKADANEEDDVDGPFLEKIFLIESCLTLLDDAYRTFLETRLSNDWKETVQRMGQWLSKSE</sequence>
<protein>
    <submittedName>
        <fullName evidence="1">Uncharacterized protein</fullName>
    </submittedName>
</protein>
<dbReference type="Proteomes" id="UP000091979">
    <property type="component" value="Unassembled WGS sequence"/>
</dbReference>